<dbReference type="EMBL" id="MBTA01000029">
    <property type="protein sequence ID" value="RKD12776.1"/>
    <property type="molecule type" value="Genomic_DNA"/>
</dbReference>
<organism evidence="11 12">
    <name type="scientific">Pelobium manganitolerans</name>
    <dbReference type="NCBI Taxonomy" id="1842495"/>
    <lineage>
        <taxon>Bacteria</taxon>
        <taxon>Pseudomonadati</taxon>
        <taxon>Bacteroidota</taxon>
        <taxon>Sphingobacteriia</taxon>
        <taxon>Sphingobacteriales</taxon>
        <taxon>Sphingobacteriaceae</taxon>
        <taxon>Pelobium</taxon>
    </lineage>
</organism>
<dbReference type="EC" id="3.2.1.52" evidence="3"/>
<feature type="chain" id="PRO_5019367540" description="beta-N-acetylhexosaminidase" evidence="9">
    <location>
        <begin position="18"/>
        <end position="832"/>
    </location>
</feature>
<keyword evidence="12" id="KW-1185">Reference proteome</keyword>
<feature type="domain" description="Chitobiase/beta-hexosaminidases N-terminal" evidence="10">
    <location>
        <begin position="23"/>
        <end position="176"/>
    </location>
</feature>
<dbReference type="SMART" id="SM01081">
    <property type="entry name" value="CHB_HEX"/>
    <property type="match status" value="1"/>
</dbReference>
<evidence type="ECO:0000256" key="6">
    <source>
        <dbReference type="ARBA" id="ARBA00030512"/>
    </source>
</evidence>
<proteinExistence type="inferred from homology"/>
<accession>A0A419S224</accession>
<dbReference type="SUPFAM" id="SSF49384">
    <property type="entry name" value="Carbohydrate-binding domain"/>
    <property type="match status" value="1"/>
</dbReference>
<evidence type="ECO:0000313" key="11">
    <source>
        <dbReference type="EMBL" id="RKD12776.1"/>
    </source>
</evidence>
<dbReference type="CDD" id="cd02847">
    <property type="entry name" value="E_set_Chitobiase_C"/>
    <property type="match status" value="1"/>
</dbReference>
<comment type="catalytic activity">
    <reaction evidence="1">
        <text>Hydrolysis of terminal non-reducing N-acetyl-D-hexosamine residues in N-acetyl-beta-D-hexosaminides.</text>
        <dbReference type="EC" id="3.2.1.52"/>
    </reaction>
</comment>
<evidence type="ECO:0000313" key="12">
    <source>
        <dbReference type="Proteomes" id="UP000283433"/>
    </source>
</evidence>
<dbReference type="PANTHER" id="PTHR22600">
    <property type="entry name" value="BETA-HEXOSAMINIDASE"/>
    <property type="match status" value="1"/>
</dbReference>
<dbReference type="GO" id="GO:0004563">
    <property type="term" value="F:beta-N-acetylhexosaminidase activity"/>
    <property type="evidence" value="ECO:0007669"/>
    <property type="project" value="UniProtKB-EC"/>
</dbReference>
<dbReference type="SUPFAM" id="SSF81296">
    <property type="entry name" value="E set domains"/>
    <property type="match status" value="1"/>
</dbReference>
<dbReference type="InterPro" id="IPR014756">
    <property type="entry name" value="Ig_E-set"/>
</dbReference>
<dbReference type="GO" id="GO:0005975">
    <property type="term" value="P:carbohydrate metabolic process"/>
    <property type="evidence" value="ECO:0007669"/>
    <property type="project" value="InterPro"/>
</dbReference>
<feature type="active site" description="Proton donor" evidence="8">
    <location>
        <position position="509"/>
    </location>
</feature>
<dbReference type="Pfam" id="PF03174">
    <property type="entry name" value="CHB_HEX_C"/>
    <property type="match status" value="1"/>
</dbReference>
<comment type="similarity">
    <text evidence="2">Belongs to the glycosyl hydrolase 20 family.</text>
</comment>
<dbReference type="Gene3D" id="3.20.20.80">
    <property type="entry name" value="Glycosidases"/>
    <property type="match status" value="1"/>
</dbReference>
<dbReference type="GO" id="GO:0030203">
    <property type="term" value="P:glycosaminoglycan metabolic process"/>
    <property type="evidence" value="ECO:0007669"/>
    <property type="project" value="TreeGrafter"/>
</dbReference>
<dbReference type="InterPro" id="IPR004867">
    <property type="entry name" value="CHB_C_dom"/>
</dbReference>
<evidence type="ECO:0000256" key="8">
    <source>
        <dbReference type="PIRSR" id="PIRSR625705-1"/>
    </source>
</evidence>
<dbReference type="InterPro" id="IPR004866">
    <property type="entry name" value="CHB/HEX_N_dom"/>
</dbReference>
<dbReference type="InterPro" id="IPR012291">
    <property type="entry name" value="CBM2_carb-bd_dom_sf"/>
</dbReference>
<dbReference type="RefSeq" id="WP_120183000.1">
    <property type="nucleotide sequence ID" value="NZ_MBTA01000029.1"/>
</dbReference>
<dbReference type="PANTHER" id="PTHR22600:SF57">
    <property type="entry name" value="BETA-N-ACETYLHEXOSAMINIDASE"/>
    <property type="match status" value="1"/>
</dbReference>
<dbReference type="InterPro" id="IPR008965">
    <property type="entry name" value="CBM2/CBM3_carb-bd_dom_sf"/>
</dbReference>
<gene>
    <name evidence="11" type="ORF">BCY91_11020</name>
</gene>
<evidence type="ECO:0000256" key="1">
    <source>
        <dbReference type="ARBA" id="ARBA00001231"/>
    </source>
</evidence>
<dbReference type="Pfam" id="PF00728">
    <property type="entry name" value="Glyco_hydro_20"/>
    <property type="match status" value="1"/>
</dbReference>
<name>A0A419S224_9SPHI</name>
<evidence type="ECO:0000259" key="10">
    <source>
        <dbReference type="SMART" id="SM01081"/>
    </source>
</evidence>
<keyword evidence="5" id="KW-0326">Glycosidase</keyword>
<dbReference type="InterPro" id="IPR015883">
    <property type="entry name" value="Glyco_hydro_20_cat"/>
</dbReference>
<dbReference type="InterPro" id="IPR029018">
    <property type="entry name" value="Hex-like_dom2"/>
</dbReference>
<keyword evidence="9" id="KW-0732">Signal</keyword>
<dbReference type="SUPFAM" id="SSF55545">
    <property type="entry name" value="beta-N-acetylhexosaminidase-like domain"/>
    <property type="match status" value="1"/>
</dbReference>
<dbReference type="PRINTS" id="PR00738">
    <property type="entry name" value="GLHYDRLASE20"/>
</dbReference>
<dbReference type="OrthoDB" id="1006965at2"/>
<dbReference type="Pfam" id="PF03173">
    <property type="entry name" value="CHB_HEX"/>
    <property type="match status" value="1"/>
</dbReference>
<sequence length="832" mass="94071">MLRILFLLLLTSATCFAQDIDVSKLKVSWQVTGVEEDEAKIHALLTIINQSTQTLPASGWKLYLNYGRTVYHTPKTVVWESINGDLNRIIPQQRFVPLAPGEKVEIPYTASGRAINFRDAPGGFYLVWDNNPTMGFPLEEITVLPLNEAFYTKHLLPEDIYRRNLGITKLPADSISKIFPTPRHIAMGKGIFKLNYKTSIVADVAFNAERDLLQQELQNIFGLKPSFTNKNAKNSIRLVKQDTLKPEAYLLNITRDGISISASSNVGVFYGIQSLKSLIPAQAFVGKQQVVKLPFLKVSDSPRFGYRAFMLDVARNFHPKEEVKKLLDVMALYKLNVFHFHLNDDEGWRLEIPGLPELTQVGAQRGHTADNLNSLPPSYASGPSINKLPGSGFYSKADFMDILKYATQRHIQVIPEIETPGHARAAIKSMESRYKRLMLSDAKEEAEKYLLTDLQDSSVYRSVQKWTDNVINVALPSTYNFIEKVIDEVVEIYKEAEAPLKTIHMGGDEVPAGVWEKSPAVVTLLESDATMQSVDDLWYYFYGKVNAILQKRDLYLSGWEEVALRKTKLDGRLRYIPNPQFVDENFHAYVWNNLGGADLAYRLANAGYKTVLAPATNFYLDMAAYPDFDELGTYWAAFSDLDGPFKFVPFDYYKTSFGTTNNFNTDLGSNHRLTDFGKSNIVGLQALIWSENVRSNEQVEYLFAPRILSFAERAWAADPNWAAEPDSVKANRAYLNDWNKFVNRIGQKELPFLDQYTGGFLYRIPKPGAIVKDGKVHANVQIPSMKIVYTVNGDIPTYSDQEYHEPIKERGIIKLRVFNAQGRGSQTVTISN</sequence>
<dbReference type="Gene3D" id="2.60.40.10">
    <property type="entry name" value="Immunoglobulins"/>
    <property type="match status" value="1"/>
</dbReference>
<dbReference type="InterPro" id="IPR017853">
    <property type="entry name" value="GH"/>
</dbReference>
<dbReference type="Proteomes" id="UP000283433">
    <property type="component" value="Unassembled WGS sequence"/>
</dbReference>
<evidence type="ECO:0000256" key="4">
    <source>
        <dbReference type="ARBA" id="ARBA00022801"/>
    </source>
</evidence>
<dbReference type="InterPro" id="IPR013783">
    <property type="entry name" value="Ig-like_fold"/>
</dbReference>
<feature type="signal peptide" evidence="9">
    <location>
        <begin position="1"/>
        <end position="17"/>
    </location>
</feature>
<protein>
    <recommendedName>
        <fullName evidence="3">beta-N-acetylhexosaminidase</fullName>
        <ecNumber evidence="3">3.2.1.52</ecNumber>
    </recommendedName>
    <alternativeName>
        <fullName evidence="6">Beta-N-acetylhexosaminidase</fullName>
    </alternativeName>
    <alternativeName>
        <fullName evidence="7">N-acetyl-beta-glucosaminidase</fullName>
    </alternativeName>
</protein>
<dbReference type="GO" id="GO:0030247">
    <property type="term" value="F:polysaccharide binding"/>
    <property type="evidence" value="ECO:0007669"/>
    <property type="project" value="InterPro"/>
</dbReference>
<evidence type="ECO:0000256" key="7">
    <source>
        <dbReference type="ARBA" id="ARBA00033000"/>
    </source>
</evidence>
<evidence type="ECO:0000256" key="2">
    <source>
        <dbReference type="ARBA" id="ARBA00006285"/>
    </source>
</evidence>
<evidence type="ECO:0000256" key="3">
    <source>
        <dbReference type="ARBA" id="ARBA00012663"/>
    </source>
</evidence>
<dbReference type="AlphaFoldDB" id="A0A419S224"/>
<keyword evidence="4" id="KW-0378">Hydrolase</keyword>
<evidence type="ECO:0000256" key="9">
    <source>
        <dbReference type="SAM" id="SignalP"/>
    </source>
</evidence>
<evidence type="ECO:0000256" key="5">
    <source>
        <dbReference type="ARBA" id="ARBA00023295"/>
    </source>
</evidence>
<dbReference type="InterPro" id="IPR025705">
    <property type="entry name" value="Beta_hexosaminidase_sua/sub"/>
</dbReference>
<comment type="caution">
    <text evidence="11">The sequence shown here is derived from an EMBL/GenBank/DDBJ whole genome shotgun (WGS) entry which is preliminary data.</text>
</comment>
<dbReference type="Pfam" id="PF02838">
    <property type="entry name" value="Glyco_hydro_20b"/>
    <property type="match status" value="1"/>
</dbReference>
<dbReference type="Gene3D" id="3.30.379.10">
    <property type="entry name" value="Chitobiase/beta-hexosaminidase domain 2-like"/>
    <property type="match status" value="1"/>
</dbReference>
<reference evidence="11 12" key="1">
    <citation type="submission" date="2016-07" db="EMBL/GenBank/DDBJ databases">
        <title>Genome of Pelobium manganitolerans.</title>
        <authorList>
            <person name="Wu S."/>
            <person name="Wang G."/>
        </authorList>
    </citation>
    <scope>NUCLEOTIDE SEQUENCE [LARGE SCALE GENOMIC DNA]</scope>
    <source>
        <strain evidence="11 12">YS-25</strain>
    </source>
</reference>
<dbReference type="SUPFAM" id="SSF51445">
    <property type="entry name" value="(Trans)glycosidases"/>
    <property type="match status" value="1"/>
</dbReference>
<dbReference type="Gene3D" id="2.60.40.290">
    <property type="match status" value="1"/>
</dbReference>
<dbReference type="InterPro" id="IPR015882">
    <property type="entry name" value="HEX_bac_N"/>
</dbReference>
<dbReference type="GO" id="GO:0016020">
    <property type="term" value="C:membrane"/>
    <property type="evidence" value="ECO:0007669"/>
    <property type="project" value="TreeGrafter"/>
</dbReference>